<evidence type="ECO:0000313" key="1">
    <source>
        <dbReference type="EMBL" id="WEX90944.1"/>
    </source>
</evidence>
<proteinExistence type="predicted"/>
<evidence type="ECO:0000313" key="2">
    <source>
        <dbReference type="Proteomes" id="UP001229355"/>
    </source>
</evidence>
<protein>
    <submittedName>
        <fullName evidence="1">Uncharacterized protein</fullName>
    </submittedName>
</protein>
<accession>A0ABY8DJ75</accession>
<keyword evidence="2" id="KW-1185">Reference proteome</keyword>
<name>A0ABY8DJ75_9HYPH</name>
<dbReference type="RefSeq" id="WP_280662906.1">
    <property type="nucleotide sequence ID" value="NZ_CP120374.1"/>
</dbReference>
<reference evidence="1 2" key="1">
    <citation type="submission" date="2023-03" db="EMBL/GenBank/DDBJ databases">
        <authorList>
            <person name="Kaur S."/>
            <person name="Espinosa-Saiz D."/>
            <person name="Velazquez E."/>
            <person name="Menendez E."/>
            <person name="diCenzo G.C."/>
        </authorList>
    </citation>
    <scope>NUCLEOTIDE SEQUENCE [LARGE SCALE GENOMIC DNA]</scope>
    <source>
        <strain evidence="1 2">LMG 24692</strain>
    </source>
</reference>
<organism evidence="1 2">
    <name type="scientific">Sinorhizobium garamanticum</name>
    <dbReference type="NCBI Taxonomy" id="680247"/>
    <lineage>
        <taxon>Bacteria</taxon>
        <taxon>Pseudomonadati</taxon>
        <taxon>Pseudomonadota</taxon>
        <taxon>Alphaproteobacteria</taxon>
        <taxon>Hyphomicrobiales</taxon>
        <taxon>Rhizobiaceae</taxon>
        <taxon>Sinorhizobium/Ensifer group</taxon>
        <taxon>Sinorhizobium</taxon>
    </lineage>
</organism>
<gene>
    <name evidence="1" type="ORF">PZN02_004527</name>
</gene>
<dbReference type="Proteomes" id="UP001229355">
    <property type="component" value="Chromosome 2"/>
</dbReference>
<sequence>MTAFLILVAITKAGECMDISQFECSPHWVTALHGCTAQLSVGPAALQE</sequence>
<dbReference type="EMBL" id="CP120374">
    <property type="protein sequence ID" value="WEX90944.1"/>
    <property type="molecule type" value="Genomic_DNA"/>
</dbReference>